<evidence type="ECO:0000256" key="1">
    <source>
        <dbReference type="SAM" id="MobiDB-lite"/>
    </source>
</evidence>
<comment type="caution">
    <text evidence="2">The sequence shown here is derived from an EMBL/GenBank/DDBJ whole genome shotgun (WGS) entry which is preliminary data.</text>
</comment>
<dbReference type="EMBL" id="VSRR010043898">
    <property type="protein sequence ID" value="MPC76657.1"/>
    <property type="molecule type" value="Genomic_DNA"/>
</dbReference>
<dbReference type="PANTHER" id="PTHR44117:SF1">
    <property type="entry name" value="INTRAFLAGELLAR TRANSPORT PROTEIN 88 HOMOLOG"/>
    <property type="match status" value="1"/>
</dbReference>
<evidence type="ECO:0000313" key="3">
    <source>
        <dbReference type="Proteomes" id="UP000324222"/>
    </source>
</evidence>
<dbReference type="Proteomes" id="UP000324222">
    <property type="component" value="Unassembled WGS sequence"/>
</dbReference>
<keyword evidence="2" id="KW-0969">Cilium</keyword>
<dbReference type="GO" id="GO:0005814">
    <property type="term" value="C:centriole"/>
    <property type="evidence" value="ECO:0007669"/>
    <property type="project" value="TreeGrafter"/>
</dbReference>
<keyword evidence="3" id="KW-1185">Reference proteome</keyword>
<dbReference type="GO" id="GO:0042073">
    <property type="term" value="P:intraciliary transport"/>
    <property type="evidence" value="ECO:0007669"/>
    <property type="project" value="TreeGrafter"/>
</dbReference>
<evidence type="ECO:0000313" key="2">
    <source>
        <dbReference type="EMBL" id="MPC76657.1"/>
    </source>
</evidence>
<feature type="compositionally biased region" description="Polar residues" evidence="1">
    <location>
        <begin position="18"/>
        <end position="28"/>
    </location>
</feature>
<feature type="region of interest" description="Disordered" evidence="1">
    <location>
        <begin position="1"/>
        <end position="55"/>
    </location>
</feature>
<dbReference type="GO" id="GO:1905515">
    <property type="term" value="P:non-motile cilium assembly"/>
    <property type="evidence" value="ECO:0007669"/>
    <property type="project" value="TreeGrafter"/>
</dbReference>
<dbReference type="AlphaFoldDB" id="A0A5B7I5B1"/>
<sequence length="125" mass="13542">MGQTGGSSDGLRRPMTSMRGTGYTSQGSAFDPLNQASKGPAPPLISKTEESPEEKIKSLERRVMGLIEESCLAASRGEIRLSLDRAKEASSKERSLIRQREQAGLSDGHNLDLTFSVSVTYSHVM</sequence>
<proteinExistence type="predicted"/>
<dbReference type="GO" id="GO:0036064">
    <property type="term" value="C:ciliary basal body"/>
    <property type="evidence" value="ECO:0007669"/>
    <property type="project" value="TreeGrafter"/>
</dbReference>
<keyword evidence="2" id="KW-0282">Flagellum</keyword>
<keyword evidence="2" id="KW-0966">Cell projection</keyword>
<protein>
    <submittedName>
        <fullName evidence="2">Intraflagellar transport protein 88</fullName>
    </submittedName>
</protein>
<dbReference type="GO" id="GO:0097546">
    <property type="term" value="C:ciliary base"/>
    <property type="evidence" value="ECO:0007669"/>
    <property type="project" value="TreeGrafter"/>
</dbReference>
<dbReference type="PANTHER" id="PTHR44117">
    <property type="entry name" value="INTRAFLAGELLAR TRANSPORT PROTEIN 88 HOMOLOG"/>
    <property type="match status" value="1"/>
</dbReference>
<accession>A0A5B7I5B1</accession>
<name>A0A5B7I5B1_PORTR</name>
<gene>
    <name evidence="2" type="primary">Ift88_0</name>
    <name evidence="2" type="ORF">E2C01_071081</name>
</gene>
<dbReference type="GO" id="GO:0097730">
    <property type="term" value="C:non-motile cilium"/>
    <property type="evidence" value="ECO:0007669"/>
    <property type="project" value="TreeGrafter"/>
</dbReference>
<reference evidence="2 3" key="1">
    <citation type="submission" date="2019-05" db="EMBL/GenBank/DDBJ databases">
        <title>Another draft genome of Portunus trituberculatus and its Hox gene families provides insights of decapod evolution.</title>
        <authorList>
            <person name="Jeong J.-H."/>
            <person name="Song I."/>
            <person name="Kim S."/>
            <person name="Choi T."/>
            <person name="Kim D."/>
            <person name="Ryu S."/>
            <person name="Kim W."/>
        </authorList>
    </citation>
    <scope>NUCLEOTIDE SEQUENCE [LARGE SCALE GENOMIC DNA]</scope>
    <source>
        <tissue evidence="2">Muscle</tissue>
    </source>
</reference>
<dbReference type="OrthoDB" id="1926212at2759"/>
<dbReference type="GO" id="GO:0019894">
    <property type="term" value="F:kinesin binding"/>
    <property type="evidence" value="ECO:0007669"/>
    <property type="project" value="TreeGrafter"/>
</dbReference>
<organism evidence="2 3">
    <name type="scientific">Portunus trituberculatus</name>
    <name type="common">Swimming crab</name>
    <name type="synonym">Neptunus trituberculatus</name>
    <dbReference type="NCBI Taxonomy" id="210409"/>
    <lineage>
        <taxon>Eukaryota</taxon>
        <taxon>Metazoa</taxon>
        <taxon>Ecdysozoa</taxon>
        <taxon>Arthropoda</taxon>
        <taxon>Crustacea</taxon>
        <taxon>Multicrustacea</taxon>
        <taxon>Malacostraca</taxon>
        <taxon>Eumalacostraca</taxon>
        <taxon>Eucarida</taxon>
        <taxon>Decapoda</taxon>
        <taxon>Pleocyemata</taxon>
        <taxon>Brachyura</taxon>
        <taxon>Eubrachyura</taxon>
        <taxon>Portunoidea</taxon>
        <taxon>Portunidae</taxon>
        <taxon>Portuninae</taxon>
        <taxon>Portunus</taxon>
    </lineage>
</organism>